<dbReference type="Proteomes" id="UP001175227">
    <property type="component" value="Unassembled WGS sequence"/>
</dbReference>
<dbReference type="AlphaFoldDB" id="A0AA39P097"/>
<evidence type="ECO:0000313" key="10">
    <source>
        <dbReference type="EMBL" id="KAK0474638.1"/>
    </source>
</evidence>
<proteinExistence type="inferred from homology"/>
<dbReference type="EMBL" id="JAUEPR010000026">
    <property type="protein sequence ID" value="KAK0474638.1"/>
    <property type="molecule type" value="Genomic_DNA"/>
</dbReference>
<evidence type="ECO:0000256" key="3">
    <source>
        <dbReference type="ARBA" id="ARBA00022448"/>
    </source>
</evidence>
<comment type="similarity">
    <text evidence="2">Belongs to the oligopeptide OPT transporter family.</text>
</comment>
<feature type="transmembrane region" description="Helical" evidence="9">
    <location>
        <begin position="237"/>
        <end position="258"/>
    </location>
</feature>
<keyword evidence="8 9" id="KW-0472">Membrane</keyword>
<keyword evidence="4 9" id="KW-0812">Transmembrane</keyword>
<evidence type="ECO:0000256" key="2">
    <source>
        <dbReference type="ARBA" id="ARBA00008807"/>
    </source>
</evidence>
<evidence type="ECO:0000256" key="6">
    <source>
        <dbReference type="ARBA" id="ARBA00022927"/>
    </source>
</evidence>
<name>A0AA39P097_9AGAR</name>
<dbReference type="GO" id="GO:0035673">
    <property type="term" value="F:oligopeptide transmembrane transporter activity"/>
    <property type="evidence" value="ECO:0007669"/>
    <property type="project" value="InterPro"/>
</dbReference>
<feature type="transmembrane region" description="Helical" evidence="9">
    <location>
        <begin position="435"/>
        <end position="453"/>
    </location>
</feature>
<feature type="transmembrane region" description="Helical" evidence="9">
    <location>
        <begin position="209"/>
        <end position="230"/>
    </location>
</feature>
<protein>
    <submittedName>
        <fullName evidence="10">OPT oligopeptide transporter protein-domain-containing protein</fullName>
    </submittedName>
</protein>
<feature type="transmembrane region" description="Helical" evidence="9">
    <location>
        <begin position="317"/>
        <end position="336"/>
    </location>
</feature>
<keyword evidence="3" id="KW-0813">Transport</keyword>
<evidence type="ECO:0000256" key="7">
    <source>
        <dbReference type="ARBA" id="ARBA00022989"/>
    </source>
</evidence>
<organism evidence="10 11">
    <name type="scientific">Armillaria novae-zelandiae</name>
    <dbReference type="NCBI Taxonomy" id="153914"/>
    <lineage>
        <taxon>Eukaryota</taxon>
        <taxon>Fungi</taxon>
        <taxon>Dikarya</taxon>
        <taxon>Basidiomycota</taxon>
        <taxon>Agaricomycotina</taxon>
        <taxon>Agaricomycetes</taxon>
        <taxon>Agaricomycetidae</taxon>
        <taxon>Agaricales</taxon>
        <taxon>Marasmiineae</taxon>
        <taxon>Physalacriaceae</taxon>
        <taxon>Armillaria</taxon>
    </lineage>
</organism>
<keyword evidence="5" id="KW-0571">Peptide transport</keyword>
<dbReference type="GO" id="GO:0016020">
    <property type="term" value="C:membrane"/>
    <property type="evidence" value="ECO:0007669"/>
    <property type="project" value="UniProtKB-SubCell"/>
</dbReference>
<dbReference type="GO" id="GO:0015031">
    <property type="term" value="P:protein transport"/>
    <property type="evidence" value="ECO:0007669"/>
    <property type="project" value="UniProtKB-KW"/>
</dbReference>
<evidence type="ECO:0000256" key="9">
    <source>
        <dbReference type="SAM" id="Phobius"/>
    </source>
</evidence>
<evidence type="ECO:0000256" key="1">
    <source>
        <dbReference type="ARBA" id="ARBA00004141"/>
    </source>
</evidence>
<evidence type="ECO:0000256" key="8">
    <source>
        <dbReference type="ARBA" id="ARBA00023136"/>
    </source>
</evidence>
<keyword evidence="11" id="KW-1185">Reference proteome</keyword>
<dbReference type="NCBIfam" id="TIGR00728">
    <property type="entry name" value="OPT_sfam"/>
    <property type="match status" value="1"/>
</dbReference>
<keyword evidence="6" id="KW-0653">Protein transport</keyword>
<evidence type="ECO:0000256" key="5">
    <source>
        <dbReference type="ARBA" id="ARBA00022856"/>
    </source>
</evidence>
<gene>
    <name evidence="10" type="ORF">IW261DRAFT_1649535</name>
</gene>
<feature type="transmembrane region" description="Helical" evidence="9">
    <location>
        <begin position="386"/>
        <end position="406"/>
    </location>
</feature>
<comment type="caution">
    <text evidence="10">The sequence shown here is derived from an EMBL/GenBank/DDBJ whole genome shotgun (WGS) entry which is preliminary data.</text>
</comment>
<sequence length="458" mass="51647">MTTDLFDVSTIAVTVSTPIGLSTAMVLSTFEPSSNSIQRTYAGIGNCGGISQGRFFLYAFLSSFSSYFLPEYLFQALSYFSWVCWIVPDNVPVNQMFGYVHRMGMSLIHLIGPRSHILGPRLPCHDGLKLTSLPNLWHFSGSSLQCSITRRHDSKNMPISSQGPYDHFGATYDLDKIVNPDTTFNEAAYKEYSPWFISTMSPSPMVLEWWYSIIFLAVFAFGIISIEVWNTKFPVQYFILALVISLVYLIPIGMIQAITNQQVGLNVLTELIIGYALPRCPVAMMMFKTWGYITMAQVLTFTSDFKLGYYMKIPPQLMFWAQVITTVIAGATHLGVQAWMFINIESLCDPAQKNGFLYPSMEVFGIASIIWGVIGPARPFSQRQIYYALVFFFLIGFACPVISYLISWKWPNSIVRSVNFLVIFSGTGTIPPASAVNYVPWAIVTFIFQYVICQRHFS</sequence>
<comment type="subcellular location">
    <subcellularLocation>
        <location evidence="1">Membrane</location>
        <topology evidence="1">Multi-pass membrane protein</topology>
    </subcellularLocation>
</comment>
<keyword evidence="7 9" id="KW-1133">Transmembrane helix</keyword>
<feature type="transmembrane region" description="Helical" evidence="9">
    <location>
        <begin position="356"/>
        <end position="374"/>
    </location>
</feature>
<dbReference type="InterPro" id="IPR004813">
    <property type="entry name" value="OPT"/>
</dbReference>
<evidence type="ECO:0000313" key="11">
    <source>
        <dbReference type="Proteomes" id="UP001175227"/>
    </source>
</evidence>
<evidence type="ECO:0000256" key="4">
    <source>
        <dbReference type="ARBA" id="ARBA00022692"/>
    </source>
</evidence>
<accession>A0AA39P097</accession>
<dbReference type="PANTHER" id="PTHR22601">
    <property type="entry name" value="ISP4 LIKE PROTEIN"/>
    <property type="match status" value="1"/>
</dbReference>
<reference evidence="10" key="1">
    <citation type="submission" date="2023-06" db="EMBL/GenBank/DDBJ databases">
        <authorList>
            <consortium name="Lawrence Berkeley National Laboratory"/>
            <person name="Ahrendt S."/>
            <person name="Sahu N."/>
            <person name="Indic B."/>
            <person name="Wong-Bajracharya J."/>
            <person name="Merenyi Z."/>
            <person name="Ke H.-M."/>
            <person name="Monk M."/>
            <person name="Kocsube S."/>
            <person name="Drula E."/>
            <person name="Lipzen A."/>
            <person name="Balint B."/>
            <person name="Henrissat B."/>
            <person name="Andreopoulos B."/>
            <person name="Martin F.M."/>
            <person name="Harder C.B."/>
            <person name="Rigling D."/>
            <person name="Ford K.L."/>
            <person name="Foster G.D."/>
            <person name="Pangilinan J."/>
            <person name="Papanicolaou A."/>
            <person name="Barry K."/>
            <person name="LaButti K."/>
            <person name="Viragh M."/>
            <person name="Koriabine M."/>
            <person name="Yan M."/>
            <person name="Riley R."/>
            <person name="Champramary S."/>
            <person name="Plett K.L."/>
            <person name="Tsai I.J."/>
            <person name="Slot J."/>
            <person name="Sipos G."/>
            <person name="Plett J."/>
            <person name="Nagy L.G."/>
            <person name="Grigoriev I.V."/>
        </authorList>
    </citation>
    <scope>NUCLEOTIDE SEQUENCE</scope>
    <source>
        <strain evidence="10">ICMP 16352</strain>
    </source>
</reference>
<dbReference type="Pfam" id="PF03169">
    <property type="entry name" value="OPT"/>
    <property type="match status" value="2"/>
</dbReference>
<dbReference type="InterPro" id="IPR004648">
    <property type="entry name" value="Oligpept_transpt"/>
</dbReference>